<dbReference type="Gene3D" id="2.60.120.470">
    <property type="entry name" value="PITH domain"/>
    <property type="match status" value="1"/>
</dbReference>
<dbReference type="CDD" id="cd02947">
    <property type="entry name" value="TRX_family"/>
    <property type="match status" value="1"/>
</dbReference>
<feature type="region of interest" description="Disordered" evidence="3">
    <location>
        <begin position="169"/>
        <end position="202"/>
    </location>
</feature>
<sequence length="344" mass="37750">MSKTVHIGSTSQFTQVLDTSKIVVTDFYADWCGPCKQIAPIYERLSAQLSRPQKITFTKVNVDQQQEISRAYGITAMPTFLIFKNKQIVSTIRGADQQKLADAVQKLAAEADSDGAAVAGGFGEASGTSSDGLMWLGCSLPKSYRDVTGQVDIKGLDLLNSDSEFGNSRTLFHESKPSGLDDKGKSKSSGKDSNKDSNKDWVESDTDEQLMLFVPFQSTLKVHTLHITSLPPKGSEDGDKETPLRPKTIQIYSNRAHVLGFEEAEDIQATQSVTLGPRDWDEKTGTAKIELRFVKFQNVSSLVIFVVDGDGEGEKVRVDRLRVIGETGEKRELGKLEKIGDHGE</sequence>
<dbReference type="AlphaFoldDB" id="A0A5M8PFQ7"/>
<comment type="caution">
    <text evidence="6">The sequence shown here is derived from an EMBL/GenBank/DDBJ whole genome shotgun (WGS) entry which is preliminary data.</text>
</comment>
<dbReference type="PROSITE" id="PS51532">
    <property type="entry name" value="PITH"/>
    <property type="match status" value="1"/>
</dbReference>
<dbReference type="OrthoDB" id="2121326at2759"/>
<feature type="domain" description="PITH" evidence="5">
    <location>
        <begin position="136"/>
        <end position="343"/>
    </location>
</feature>
<keyword evidence="2" id="KW-1015">Disulfide bond</keyword>
<dbReference type="SUPFAM" id="SSF49785">
    <property type="entry name" value="Galactose-binding domain-like"/>
    <property type="match status" value="1"/>
</dbReference>
<dbReference type="InterPro" id="IPR037047">
    <property type="entry name" value="PITH_dom_sf"/>
</dbReference>
<dbReference type="InterPro" id="IPR013766">
    <property type="entry name" value="Thioredoxin_domain"/>
</dbReference>
<dbReference type="InterPro" id="IPR010400">
    <property type="entry name" value="PITH_dom"/>
</dbReference>
<evidence type="ECO:0000259" key="5">
    <source>
        <dbReference type="PROSITE" id="PS51532"/>
    </source>
</evidence>
<dbReference type="PANTHER" id="PTHR46115">
    <property type="entry name" value="THIOREDOXIN-LIKE PROTEIN 1"/>
    <property type="match status" value="1"/>
</dbReference>
<feature type="domain" description="Thioredoxin" evidence="4">
    <location>
        <begin position="1"/>
        <end position="109"/>
    </location>
</feature>
<accession>A0A5M8PFQ7</accession>
<dbReference type="SUPFAM" id="SSF52833">
    <property type="entry name" value="Thioredoxin-like"/>
    <property type="match status" value="1"/>
</dbReference>
<dbReference type="Proteomes" id="UP000324767">
    <property type="component" value="Unassembled WGS sequence"/>
</dbReference>
<proteinExistence type="inferred from homology"/>
<name>A0A5M8PFQ7_9LECA</name>
<dbReference type="PROSITE" id="PS51352">
    <property type="entry name" value="THIOREDOXIN_2"/>
    <property type="match status" value="1"/>
</dbReference>
<evidence type="ECO:0000313" key="7">
    <source>
        <dbReference type="Proteomes" id="UP000324767"/>
    </source>
</evidence>
<dbReference type="Pfam" id="PF06201">
    <property type="entry name" value="PITH"/>
    <property type="match status" value="1"/>
</dbReference>
<reference evidence="6 7" key="1">
    <citation type="submission" date="2019-09" db="EMBL/GenBank/DDBJ databases">
        <title>The hologenome of the rock-dwelling lichen Lasallia pustulata.</title>
        <authorList>
            <person name="Greshake Tzovaras B."/>
            <person name="Segers F."/>
            <person name="Bicker A."/>
            <person name="Dal Grande F."/>
            <person name="Otte J."/>
            <person name="Hankeln T."/>
            <person name="Schmitt I."/>
            <person name="Ebersberger I."/>
        </authorList>
    </citation>
    <scope>NUCLEOTIDE SEQUENCE [LARGE SCALE GENOMIC DNA]</scope>
    <source>
        <strain evidence="6">A1-1</strain>
    </source>
</reference>
<dbReference type="PROSITE" id="PS00194">
    <property type="entry name" value="THIOREDOXIN_1"/>
    <property type="match status" value="1"/>
</dbReference>
<dbReference type="GO" id="GO:0005737">
    <property type="term" value="C:cytoplasm"/>
    <property type="evidence" value="ECO:0007669"/>
    <property type="project" value="UniProtKB-ARBA"/>
</dbReference>
<comment type="similarity">
    <text evidence="1">Belongs to the thioredoxin family.</text>
</comment>
<evidence type="ECO:0000256" key="2">
    <source>
        <dbReference type="ARBA" id="ARBA00023157"/>
    </source>
</evidence>
<protein>
    <submittedName>
        <fullName evidence="6">Thioredoxin</fullName>
    </submittedName>
</protein>
<evidence type="ECO:0000313" key="6">
    <source>
        <dbReference type="EMBL" id="KAA6407572.1"/>
    </source>
</evidence>
<dbReference type="Pfam" id="PF00085">
    <property type="entry name" value="Thioredoxin"/>
    <property type="match status" value="1"/>
</dbReference>
<dbReference type="InterPro" id="IPR008979">
    <property type="entry name" value="Galactose-bd-like_sf"/>
</dbReference>
<dbReference type="InterPro" id="IPR036249">
    <property type="entry name" value="Thioredoxin-like_sf"/>
</dbReference>
<dbReference type="EMBL" id="VXIT01000017">
    <property type="protein sequence ID" value="KAA6407572.1"/>
    <property type="molecule type" value="Genomic_DNA"/>
</dbReference>
<feature type="compositionally biased region" description="Basic and acidic residues" evidence="3">
    <location>
        <begin position="171"/>
        <end position="202"/>
    </location>
</feature>
<organism evidence="6 7">
    <name type="scientific">Lasallia pustulata</name>
    <dbReference type="NCBI Taxonomy" id="136370"/>
    <lineage>
        <taxon>Eukaryota</taxon>
        <taxon>Fungi</taxon>
        <taxon>Dikarya</taxon>
        <taxon>Ascomycota</taxon>
        <taxon>Pezizomycotina</taxon>
        <taxon>Lecanoromycetes</taxon>
        <taxon>OSLEUM clade</taxon>
        <taxon>Umbilicariomycetidae</taxon>
        <taxon>Umbilicariales</taxon>
        <taxon>Umbilicariaceae</taxon>
        <taxon>Lasallia</taxon>
    </lineage>
</organism>
<evidence type="ECO:0000256" key="1">
    <source>
        <dbReference type="ARBA" id="ARBA00008987"/>
    </source>
</evidence>
<evidence type="ECO:0000256" key="3">
    <source>
        <dbReference type="SAM" id="MobiDB-lite"/>
    </source>
</evidence>
<dbReference type="PRINTS" id="PR00421">
    <property type="entry name" value="THIOREDOXIN"/>
</dbReference>
<gene>
    <name evidence="6" type="ORF">FRX48_08815</name>
</gene>
<dbReference type="InterPro" id="IPR017937">
    <property type="entry name" value="Thioredoxin_CS"/>
</dbReference>
<evidence type="ECO:0000259" key="4">
    <source>
        <dbReference type="PROSITE" id="PS51352"/>
    </source>
</evidence>
<dbReference type="Gene3D" id="3.40.30.10">
    <property type="entry name" value="Glutaredoxin"/>
    <property type="match status" value="1"/>
</dbReference>